<dbReference type="InParanoid" id="A0A1E7FEE9"/>
<evidence type="ECO:0000256" key="2">
    <source>
        <dbReference type="ARBA" id="ARBA00022741"/>
    </source>
</evidence>
<dbReference type="EMBL" id="KV784358">
    <property type="protein sequence ID" value="OEU16516.1"/>
    <property type="molecule type" value="Genomic_DNA"/>
</dbReference>
<dbReference type="OrthoDB" id="202825at2759"/>
<keyword evidence="9" id="KW-1185">Reference proteome</keyword>
<dbReference type="Proteomes" id="UP000095751">
    <property type="component" value="Unassembled WGS sequence"/>
</dbReference>
<name>A0A1E7FEE9_9STRA</name>
<gene>
    <name evidence="8" type="ORF">FRACYDRAFT_169531</name>
</gene>
<dbReference type="AlphaFoldDB" id="A0A1E7FEE9"/>
<evidence type="ECO:0000313" key="8">
    <source>
        <dbReference type="EMBL" id="OEU16516.1"/>
    </source>
</evidence>
<dbReference type="InterPro" id="IPR011761">
    <property type="entry name" value="ATP-grasp"/>
</dbReference>
<dbReference type="GO" id="GO:0000226">
    <property type="term" value="P:microtubule cytoskeleton organization"/>
    <property type="evidence" value="ECO:0007669"/>
    <property type="project" value="TreeGrafter"/>
</dbReference>
<keyword evidence="2 6" id="KW-0547">Nucleotide-binding</keyword>
<dbReference type="PANTHER" id="PTHR12241">
    <property type="entry name" value="TUBULIN POLYGLUTAMYLASE"/>
    <property type="match status" value="1"/>
</dbReference>
<proteinExistence type="predicted"/>
<dbReference type="GO" id="GO:0070740">
    <property type="term" value="F:tubulin-glutamic acid ligase activity"/>
    <property type="evidence" value="ECO:0007669"/>
    <property type="project" value="TreeGrafter"/>
</dbReference>
<dbReference type="InterPro" id="IPR004344">
    <property type="entry name" value="TTL/TTLL_fam"/>
</dbReference>
<protein>
    <recommendedName>
        <fullName evidence="4">Tubulin--tyrosine ligase-like protein 5</fullName>
    </recommendedName>
</protein>
<comment type="catalytic activity">
    <reaction evidence="5">
        <text>L-glutamyl-[protein] + L-glutamate + ATP = gamma-L-glutamyl-L-glutamyl-[protein] + ADP + phosphate + H(+)</text>
        <dbReference type="Rhea" id="RHEA:60144"/>
        <dbReference type="Rhea" id="RHEA-COMP:10208"/>
        <dbReference type="Rhea" id="RHEA-COMP:15517"/>
        <dbReference type="ChEBI" id="CHEBI:15378"/>
        <dbReference type="ChEBI" id="CHEBI:29973"/>
        <dbReference type="ChEBI" id="CHEBI:29985"/>
        <dbReference type="ChEBI" id="CHEBI:30616"/>
        <dbReference type="ChEBI" id="CHEBI:43474"/>
        <dbReference type="ChEBI" id="CHEBI:143622"/>
        <dbReference type="ChEBI" id="CHEBI:456216"/>
    </reaction>
    <physiologicalReaction direction="left-to-right" evidence="5">
        <dbReference type="Rhea" id="RHEA:60145"/>
    </physiologicalReaction>
</comment>
<dbReference type="SUPFAM" id="SSF56059">
    <property type="entry name" value="Glutathione synthetase ATP-binding domain-like"/>
    <property type="match status" value="1"/>
</dbReference>
<dbReference type="PANTHER" id="PTHR12241:SF145">
    <property type="entry name" value="TUBULIN POLYGLUTAMYLASE TTLL5"/>
    <property type="match status" value="1"/>
</dbReference>
<reference evidence="8 9" key="1">
    <citation type="submission" date="2016-09" db="EMBL/GenBank/DDBJ databases">
        <title>Extensive genetic diversity and differential bi-allelic expression allows diatom success in the polar Southern Ocean.</title>
        <authorList>
            <consortium name="DOE Joint Genome Institute"/>
            <person name="Mock T."/>
            <person name="Otillar R.P."/>
            <person name="Strauss J."/>
            <person name="Dupont C."/>
            <person name="Frickenhaus S."/>
            <person name="Maumus F."/>
            <person name="Mcmullan M."/>
            <person name="Sanges R."/>
            <person name="Schmutz J."/>
            <person name="Toseland A."/>
            <person name="Valas R."/>
            <person name="Veluchamy A."/>
            <person name="Ward B.J."/>
            <person name="Allen A."/>
            <person name="Barry K."/>
            <person name="Falciatore A."/>
            <person name="Ferrante M."/>
            <person name="Fortunato A.E."/>
            <person name="Gloeckner G."/>
            <person name="Gruber A."/>
            <person name="Hipkin R."/>
            <person name="Janech M."/>
            <person name="Kroth P."/>
            <person name="Leese F."/>
            <person name="Lindquist E."/>
            <person name="Lyon B.R."/>
            <person name="Martin J."/>
            <person name="Mayer C."/>
            <person name="Parker M."/>
            <person name="Quesneville H."/>
            <person name="Raymond J."/>
            <person name="Uhlig C."/>
            <person name="Valentin K.U."/>
            <person name="Worden A.Z."/>
            <person name="Armbrust E.V."/>
            <person name="Bowler C."/>
            <person name="Green B."/>
            <person name="Moulton V."/>
            <person name="Van Oosterhout C."/>
            <person name="Grigoriev I."/>
        </authorList>
    </citation>
    <scope>NUCLEOTIDE SEQUENCE [LARGE SCALE GENOMIC DNA]</scope>
    <source>
        <strain evidence="8 9">CCMP1102</strain>
    </source>
</reference>
<evidence type="ECO:0000256" key="3">
    <source>
        <dbReference type="ARBA" id="ARBA00022840"/>
    </source>
</evidence>
<evidence type="ECO:0000256" key="5">
    <source>
        <dbReference type="ARBA" id="ARBA00049274"/>
    </source>
</evidence>
<dbReference type="GO" id="GO:0015631">
    <property type="term" value="F:tubulin binding"/>
    <property type="evidence" value="ECO:0007669"/>
    <property type="project" value="TreeGrafter"/>
</dbReference>
<accession>A0A1E7FEE9</accession>
<dbReference type="Pfam" id="PF03133">
    <property type="entry name" value="TTL"/>
    <property type="match status" value="1"/>
</dbReference>
<dbReference type="GO" id="GO:0005524">
    <property type="term" value="F:ATP binding"/>
    <property type="evidence" value="ECO:0007669"/>
    <property type="project" value="UniProtKB-UniRule"/>
</dbReference>
<evidence type="ECO:0000256" key="4">
    <source>
        <dbReference type="ARBA" id="ARBA00041448"/>
    </source>
</evidence>
<evidence type="ECO:0000313" key="9">
    <source>
        <dbReference type="Proteomes" id="UP000095751"/>
    </source>
</evidence>
<dbReference type="PROSITE" id="PS51221">
    <property type="entry name" value="TTL"/>
    <property type="match status" value="1"/>
</dbReference>
<evidence type="ECO:0000256" key="6">
    <source>
        <dbReference type="PROSITE-ProRule" id="PRU00409"/>
    </source>
</evidence>
<evidence type="ECO:0000256" key="1">
    <source>
        <dbReference type="ARBA" id="ARBA00022598"/>
    </source>
</evidence>
<dbReference type="PROSITE" id="PS50975">
    <property type="entry name" value="ATP_GRASP"/>
    <property type="match status" value="1"/>
</dbReference>
<dbReference type="GO" id="GO:0046872">
    <property type="term" value="F:metal ion binding"/>
    <property type="evidence" value="ECO:0007669"/>
    <property type="project" value="InterPro"/>
</dbReference>
<dbReference type="GO" id="GO:0036064">
    <property type="term" value="C:ciliary basal body"/>
    <property type="evidence" value="ECO:0007669"/>
    <property type="project" value="TreeGrafter"/>
</dbReference>
<keyword evidence="3 6" id="KW-0067">ATP-binding</keyword>
<sequence length="359" mass="40473">MKIEVVSNNNNNTGQMTLKAFHGTSQAFDGLDDKDELARTLRRCRCEHMDISPPSQLINWYEECKNLVGDSPTRAPAPAPVDPSTCIAVLKEPMGSRGTGVYFVRDSDEIHAIIEKNRKEATSEEGFLDKLIAEKGRIPSWVLQAEVKPCLLIRDRRKFHIRTYVVCVETNVLLTEPLDGEEEEDLIKMFIYNRHEIRIASKPVPASEEEESGERDRDAHITETYDRKLLQDEPELINRNLNTKVESFVAKAFDALLPDIERRVAMSASVLDEENDNSGGCMVLPHKFAIAGLDLMVTEDDRVYLLEVNVNPSAPPPETVQPGYQSHVTGFLHDLMELVTTKTVSTSDNFYSTQAVLQR</sequence>
<dbReference type="Gene3D" id="3.30.470.20">
    <property type="entry name" value="ATP-grasp fold, B domain"/>
    <property type="match status" value="1"/>
</dbReference>
<evidence type="ECO:0000259" key="7">
    <source>
        <dbReference type="PROSITE" id="PS50975"/>
    </source>
</evidence>
<keyword evidence="1" id="KW-0436">Ligase</keyword>
<feature type="domain" description="ATP-grasp" evidence="7">
    <location>
        <begin position="290"/>
        <end position="337"/>
    </location>
</feature>
<organism evidence="8 9">
    <name type="scientific">Fragilariopsis cylindrus CCMP1102</name>
    <dbReference type="NCBI Taxonomy" id="635003"/>
    <lineage>
        <taxon>Eukaryota</taxon>
        <taxon>Sar</taxon>
        <taxon>Stramenopiles</taxon>
        <taxon>Ochrophyta</taxon>
        <taxon>Bacillariophyta</taxon>
        <taxon>Bacillariophyceae</taxon>
        <taxon>Bacillariophycidae</taxon>
        <taxon>Bacillariales</taxon>
        <taxon>Bacillariaceae</taxon>
        <taxon>Fragilariopsis</taxon>
    </lineage>
</organism>
<dbReference type="KEGG" id="fcy:FRACYDRAFT_169531"/>